<dbReference type="EMBL" id="CADCVE010000077">
    <property type="protein sequence ID" value="CAA9460176.1"/>
    <property type="molecule type" value="Genomic_DNA"/>
</dbReference>
<proteinExistence type="predicted"/>
<feature type="non-terminal residue" evidence="2">
    <location>
        <position position="47"/>
    </location>
</feature>
<dbReference type="AlphaFoldDB" id="A0A6J4R005"/>
<feature type="compositionally biased region" description="Low complexity" evidence="1">
    <location>
        <begin position="26"/>
        <end position="47"/>
    </location>
</feature>
<organism evidence="2">
    <name type="scientific">uncultured Rubrobacteraceae bacterium</name>
    <dbReference type="NCBI Taxonomy" id="349277"/>
    <lineage>
        <taxon>Bacteria</taxon>
        <taxon>Bacillati</taxon>
        <taxon>Actinomycetota</taxon>
        <taxon>Rubrobacteria</taxon>
        <taxon>Rubrobacterales</taxon>
        <taxon>Rubrobacteraceae</taxon>
        <taxon>environmental samples</taxon>
    </lineage>
</organism>
<feature type="compositionally biased region" description="Basic and acidic residues" evidence="1">
    <location>
        <begin position="8"/>
        <end position="21"/>
    </location>
</feature>
<feature type="region of interest" description="Disordered" evidence="1">
    <location>
        <begin position="1"/>
        <end position="47"/>
    </location>
</feature>
<name>A0A6J4R005_9ACTN</name>
<gene>
    <name evidence="2" type="ORF">AVDCRST_MAG28-3160</name>
</gene>
<feature type="non-terminal residue" evidence="2">
    <location>
        <position position="1"/>
    </location>
</feature>
<evidence type="ECO:0000313" key="2">
    <source>
        <dbReference type="EMBL" id="CAA9460176.1"/>
    </source>
</evidence>
<sequence>GLRRRRGPDRPNHRDREEAKARTTVSTPPSRWSRSAPSRAPIRRTVL</sequence>
<accession>A0A6J4R005</accession>
<evidence type="ECO:0000256" key="1">
    <source>
        <dbReference type="SAM" id="MobiDB-lite"/>
    </source>
</evidence>
<protein>
    <submittedName>
        <fullName evidence="2">Uncharacterized protein</fullName>
    </submittedName>
</protein>
<reference evidence="2" key="1">
    <citation type="submission" date="2020-02" db="EMBL/GenBank/DDBJ databases">
        <authorList>
            <person name="Meier V. D."/>
        </authorList>
    </citation>
    <scope>NUCLEOTIDE SEQUENCE</scope>
    <source>
        <strain evidence="2">AVDCRST_MAG28</strain>
    </source>
</reference>